<dbReference type="PANTHER" id="PTHR43591:SF105">
    <property type="entry name" value="METHYLTRANSFERASE DOMAIN-CONTAINING PROTEIN-RELATED"/>
    <property type="match status" value="1"/>
</dbReference>
<dbReference type="GO" id="GO:0032259">
    <property type="term" value="P:methylation"/>
    <property type="evidence" value="ECO:0007669"/>
    <property type="project" value="UniProtKB-KW"/>
</dbReference>
<comment type="caution">
    <text evidence="2">The sequence shown here is derived from an EMBL/GenBank/DDBJ whole genome shotgun (WGS) entry which is preliminary data.</text>
</comment>
<accession>A0ABR1N108</accession>
<protein>
    <submittedName>
        <fullName evidence="2">SAM dependent methyltransferase</fullName>
    </submittedName>
</protein>
<dbReference type="Pfam" id="PF13489">
    <property type="entry name" value="Methyltransf_23"/>
    <property type="match status" value="1"/>
</dbReference>
<reference evidence="2 3" key="1">
    <citation type="submission" date="2024-04" db="EMBL/GenBank/DDBJ databases">
        <title>Phyllosticta paracitricarpa is synonymous to the EU quarantine fungus P. citricarpa based on phylogenomic analyses.</title>
        <authorList>
            <consortium name="Lawrence Berkeley National Laboratory"/>
            <person name="Van ingen-buijs V.A."/>
            <person name="Van westerhoven A.C."/>
            <person name="Haridas S."/>
            <person name="Skiadas P."/>
            <person name="Martin F."/>
            <person name="Groenewald J.Z."/>
            <person name="Crous P.W."/>
            <person name="Seidl M.F."/>
        </authorList>
    </citation>
    <scope>NUCLEOTIDE SEQUENCE [LARGE SCALE GENOMIC DNA]</scope>
    <source>
        <strain evidence="2 3">CBS 141358</strain>
    </source>
</reference>
<feature type="region of interest" description="Disordered" evidence="1">
    <location>
        <begin position="1"/>
        <end position="33"/>
    </location>
</feature>
<keyword evidence="3" id="KW-1185">Reference proteome</keyword>
<gene>
    <name evidence="2" type="ORF">JOL62DRAFT_558858</name>
</gene>
<feature type="compositionally biased region" description="Polar residues" evidence="1">
    <location>
        <begin position="1"/>
        <end position="14"/>
    </location>
</feature>
<evidence type="ECO:0000313" key="3">
    <source>
        <dbReference type="Proteomes" id="UP001367316"/>
    </source>
</evidence>
<dbReference type="SUPFAM" id="SSF53335">
    <property type="entry name" value="S-adenosyl-L-methionine-dependent methyltransferases"/>
    <property type="match status" value="1"/>
</dbReference>
<organism evidence="2 3">
    <name type="scientific">Phyllosticta paracitricarpa</name>
    <dbReference type="NCBI Taxonomy" id="2016321"/>
    <lineage>
        <taxon>Eukaryota</taxon>
        <taxon>Fungi</taxon>
        <taxon>Dikarya</taxon>
        <taxon>Ascomycota</taxon>
        <taxon>Pezizomycotina</taxon>
        <taxon>Dothideomycetes</taxon>
        <taxon>Dothideomycetes incertae sedis</taxon>
        <taxon>Botryosphaeriales</taxon>
        <taxon>Phyllostictaceae</taxon>
        <taxon>Phyllosticta</taxon>
    </lineage>
</organism>
<evidence type="ECO:0000256" key="1">
    <source>
        <dbReference type="SAM" id="MobiDB-lite"/>
    </source>
</evidence>
<dbReference type="CDD" id="cd02440">
    <property type="entry name" value="AdoMet_MTases"/>
    <property type="match status" value="1"/>
</dbReference>
<proteinExistence type="predicted"/>
<dbReference type="GO" id="GO:0008168">
    <property type="term" value="F:methyltransferase activity"/>
    <property type="evidence" value="ECO:0007669"/>
    <property type="project" value="UniProtKB-KW"/>
</dbReference>
<dbReference type="Proteomes" id="UP001367316">
    <property type="component" value="Unassembled WGS sequence"/>
</dbReference>
<keyword evidence="2" id="KW-0489">Methyltransferase</keyword>
<keyword evidence="2" id="KW-0808">Transferase</keyword>
<evidence type="ECO:0000313" key="2">
    <source>
        <dbReference type="EMBL" id="KAK7608142.1"/>
    </source>
</evidence>
<dbReference type="EMBL" id="JBBPBF010000031">
    <property type="protein sequence ID" value="KAK7608142.1"/>
    <property type="molecule type" value="Genomic_DNA"/>
</dbReference>
<sequence length="356" mass="40034">MPESSRQNNQSFADETTEESDTPSGKAGTLSSDTTSLRSCIWDYQYENGRRYNAYRYGSYWCPNDEQQAEQLDICHHLCNLTLDGQLFLAPIGDKPQRVLDVGTGTGLWAMAFADAFPNAEVIGTDLSPIQPCAVPPNLRFEIDDCTQPWTFAPESLDYIHVRCLYGSVADWPAFYAECFKYAASPPLIHRGFARFPLTARHRALKPNGLLEQLEVSVAPACEDGTLAPSSALATWGPLLLSAGDAAGKSLRTIDEMRSSMTAAGFGDAVERRWKWPIGGWVREPRLREWGVWNRLQWETGIEGWCLFLLTRWLGWKKEEVRVLLRRVRRGLRDGSVHAYQDVAVVYARKPGRLAN</sequence>
<dbReference type="InterPro" id="IPR029063">
    <property type="entry name" value="SAM-dependent_MTases_sf"/>
</dbReference>
<name>A0ABR1N108_9PEZI</name>
<dbReference type="PANTHER" id="PTHR43591">
    <property type="entry name" value="METHYLTRANSFERASE"/>
    <property type="match status" value="1"/>
</dbReference>
<dbReference type="Gene3D" id="3.40.50.150">
    <property type="entry name" value="Vaccinia Virus protein VP39"/>
    <property type="match status" value="1"/>
</dbReference>